<sequence length="53" mass="6196">FQNLANTYRMIDGNGMHTNVTKTQNEGLLTRIPAPYKKDFPYSRRYIVDYAIV</sequence>
<evidence type="ECO:0000313" key="1">
    <source>
        <dbReference type="EMBL" id="VDI55892.1"/>
    </source>
</evidence>
<dbReference type="Proteomes" id="UP000596742">
    <property type="component" value="Unassembled WGS sequence"/>
</dbReference>
<reference evidence="1" key="1">
    <citation type="submission" date="2018-11" db="EMBL/GenBank/DDBJ databases">
        <authorList>
            <person name="Alioto T."/>
            <person name="Alioto T."/>
        </authorList>
    </citation>
    <scope>NUCLEOTIDE SEQUENCE</scope>
</reference>
<name>A0A8B6FWN3_MYTGA</name>
<feature type="non-terminal residue" evidence="1">
    <location>
        <position position="53"/>
    </location>
</feature>
<accession>A0A8B6FWN3</accession>
<protein>
    <submittedName>
        <fullName evidence="1">Uncharacterized protein</fullName>
    </submittedName>
</protein>
<keyword evidence="2" id="KW-1185">Reference proteome</keyword>
<feature type="non-terminal residue" evidence="1">
    <location>
        <position position="1"/>
    </location>
</feature>
<proteinExistence type="predicted"/>
<comment type="caution">
    <text evidence="1">The sequence shown here is derived from an EMBL/GenBank/DDBJ whole genome shotgun (WGS) entry which is preliminary data.</text>
</comment>
<dbReference type="AlphaFoldDB" id="A0A8B6FWN3"/>
<gene>
    <name evidence="1" type="ORF">MGAL_10B026237</name>
</gene>
<evidence type="ECO:0000313" key="2">
    <source>
        <dbReference type="Proteomes" id="UP000596742"/>
    </source>
</evidence>
<organism evidence="1 2">
    <name type="scientific">Mytilus galloprovincialis</name>
    <name type="common">Mediterranean mussel</name>
    <dbReference type="NCBI Taxonomy" id="29158"/>
    <lineage>
        <taxon>Eukaryota</taxon>
        <taxon>Metazoa</taxon>
        <taxon>Spiralia</taxon>
        <taxon>Lophotrochozoa</taxon>
        <taxon>Mollusca</taxon>
        <taxon>Bivalvia</taxon>
        <taxon>Autobranchia</taxon>
        <taxon>Pteriomorphia</taxon>
        <taxon>Mytilida</taxon>
        <taxon>Mytiloidea</taxon>
        <taxon>Mytilidae</taxon>
        <taxon>Mytilinae</taxon>
        <taxon>Mytilus</taxon>
    </lineage>
</organism>
<dbReference type="EMBL" id="UYJE01007550">
    <property type="protein sequence ID" value="VDI55892.1"/>
    <property type="molecule type" value="Genomic_DNA"/>
</dbReference>